<evidence type="ECO:0000256" key="3">
    <source>
        <dbReference type="ARBA" id="ARBA00022475"/>
    </source>
</evidence>
<keyword evidence="5 7" id="KW-1133">Transmembrane helix</keyword>
<feature type="domain" description="Acyltransferase 3" evidence="8">
    <location>
        <begin position="6"/>
        <end position="316"/>
    </location>
</feature>
<dbReference type="GO" id="GO:0016746">
    <property type="term" value="F:acyltransferase activity"/>
    <property type="evidence" value="ECO:0007669"/>
    <property type="project" value="UniProtKB-KW"/>
</dbReference>
<evidence type="ECO:0000259" key="8">
    <source>
        <dbReference type="Pfam" id="PF01757"/>
    </source>
</evidence>
<sequence>MKRNITLDYLKIIMSLLVVIIHSPIFWESSRLFSHMIVNGICRIAVPCFFVLNGLYLKKVLENNIAFRKYIKRLFIFYIVWMLIYAPFYLFHFKDSMPVSILMNISSILFGFWHLWYIIALIGGVILLYFLKQKNISDKQLFKIALFLFIIGWLVQKVELFYPDEEGLIGGLIRSSFPSRNFLFMGFPFVAIGYLISKKGFMEGLKKSFSKLYILILCFLFLFSEALLHFYVIGRRGFDFYIILIVLCPALILFLSNKSKIIEVEDDFISKLSAAIYFIHPLVLYMMKDIFLKVQNTERYILIIFFSVVFGSALIYANKRLKIFF</sequence>
<feature type="transmembrane region" description="Helical" evidence="7">
    <location>
        <begin position="9"/>
        <end position="27"/>
    </location>
</feature>
<evidence type="ECO:0000256" key="1">
    <source>
        <dbReference type="ARBA" id="ARBA00004651"/>
    </source>
</evidence>
<keyword evidence="9" id="KW-0012">Acyltransferase</keyword>
<feature type="transmembrane region" description="Helical" evidence="7">
    <location>
        <begin position="238"/>
        <end position="256"/>
    </location>
</feature>
<feature type="transmembrane region" description="Helical" evidence="7">
    <location>
        <begin position="105"/>
        <end position="129"/>
    </location>
</feature>
<feature type="transmembrane region" description="Helical" evidence="7">
    <location>
        <begin position="213"/>
        <end position="232"/>
    </location>
</feature>
<feature type="transmembrane region" description="Helical" evidence="7">
    <location>
        <begin position="268"/>
        <end position="287"/>
    </location>
</feature>
<feature type="transmembrane region" description="Helical" evidence="7">
    <location>
        <begin position="33"/>
        <end position="55"/>
    </location>
</feature>
<feature type="transmembrane region" description="Helical" evidence="7">
    <location>
        <begin position="75"/>
        <end position="93"/>
    </location>
</feature>
<dbReference type="Proteomes" id="UP001500459">
    <property type="component" value="Unassembled WGS sequence"/>
</dbReference>
<comment type="caution">
    <text evidence="9">The sequence shown here is derived from an EMBL/GenBank/DDBJ whole genome shotgun (WGS) entry which is preliminary data.</text>
</comment>
<evidence type="ECO:0000256" key="7">
    <source>
        <dbReference type="SAM" id="Phobius"/>
    </source>
</evidence>
<dbReference type="PANTHER" id="PTHR40074">
    <property type="entry name" value="O-ACETYLTRANSFERASE WECH"/>
    <property type="match status" value="1"/>
</dbReference>
<evidence type="ECO:0000313" key="10">
    <source>
        <dbReference type="Proteomes" id="UP001500459"/>
    </source>
</evidence>
<dbReference type="InterPro" id="IPR002656">
    <property type="entry name" value="Acyl_transf_3_dom"/>
</dbReference>
<keyword evidence="9" id="KW-0808">Transferase</keyword>
<name>A0ABP7XF72_9FLAO</name>
<dbReference type="EMBL" id="BAABCW010000004">
    <property type="protein sequence ID" value="GAA4114371.1"/>
    <property type="molecule type" value="Genomic_DNA"/>
</dbReference>
<feature type="transmembrane region" description="Helical" evidence="7">
    <location>
        <begin position="299"/>
        <end position="317"/>
    </location>
</feature>
<protein>
    <submittedName>
        <fullName evidence="9">Acyltransferase family protein</fullName>
    </submittedName>
</protein>
<dbReference type="PANTHER" id="PTHR40074:SF2">
    <property type="entry name" value="O-ACETYLTRANSFERASE WECH"/>
    <property type="match status" value="1"/>
</dbReference>
<dbReference type="RefSeq" id="WP_344925901.1">
    <property type="nucleotide sequence ID" value="NZ_BAABCW010000004.1"/>
</dbReference>
<keyword evidence="6 7" id="KW-0472">Membrane</keyword>
<evidence type="ECO:0000313" key="9">
    <source>
        <dbReference type="EMBL" id="GAA4114371.1"/>
    </source>
</evidence>
<evidence type="ECO:0000256" key="5">
    <source>
        <dbReference type="ARBA" id="ARBA00022989"/>
    </source>
</evidence>
<evidence type="ECO:0000256" key="4">
    <source>
        <dbReference type="ARBA" id="ARBA00022692"/>
    </source>
</evidence>
<accession>A0ABP7XF72</accession>
<evidence type="ECO:0000256" key="6">
    <source>
        <dbReference type="ARBA" id="ARBA00023136"/>
    </source>
</evidence>
<dbReference type="Pfam" id="PF01757">
    <property type="entry name" value="Acyl_transf_3"/>
    <property type="match status" value="1"/>
</dbReference>
<proteinExistence type="inferred from homology"/>
<feature type="transmembrane region" description="Helical" evidence="7">
    <location>
        <begin position="141"/>
        <end position="162"/>
    </location>
</feature>
<gene>
    <name evidence="9" type="ORF">GCM10022393_13750</name>
</gene>
<keyword evidence="3" id="KW-1003">Cell membrane</keyword>
<keyword evidence="4 7" id="KW-0812">Transmembrane</keyword>
<organism evidence="9 10">
    <name type="scientific">Aquimarina addita</name>
    <dbReference type="NCBI Taxonomy" id="870485"/>
    <lineage>
        <taxon>Bacteria</taxon>
        <taxon>Pseudomonadati</taxon>
        <taxon>Bacteroidota</taxon>
        <taxon>Flavobacteriia</taxon>
        <taxon>Flavobacteriales</taxon>
        <taxon>Flavobacteriaceae</taxon>
        <taxon>Aquimarina</taxon>
    </lineage>
</organism>
<feature type="transmembrane region" description="Helical" evidence="7">
    <location>
        <begin position="182"/>
        <end position="201"/>
    </location>
</feature>
<comment type="similarity">
    <text evidence="2">Belongs to the acyltransferase 3 family.</text>
</comment>
<reference evidence="10" key="1">
    <citation type="journal article" date="2019" name="Int. J. Syst. Evol. Microbiol.">
        <title>The Global Catalogue of Microorganisms (GCM) 10K type strain sequencing project: providing services to taxonomists for standard genome sequencing and annotation.</title>
        <authorList>
            <consortium name="The Broad Institute Genomics Platform"/>
            <consortium name="The Broad Institute Genome Sequencing Center for Infectious Disease"/>
            <person name="Wu L."/>
            <person name="Ma J."/>
        </authorList>
    </citation>
    <scope>NUCLEOTIDE SEQUENCE [LARGE SCALE GENOMIC DNA]</scope>
    <source>
        <strain evidence="10">JCM 17106</strain>
    </source>
</reference>
<keyword evidence="10" id="KW-1185">Reference proteome</keyword>
<evidence type="ECO:0000256" key="2">
    <source>
        <dbReference type="ARBA" id="ARBA00007400"/>
    </source>
</evidence>
<comment type="subcellular location">
    <subcellularLocation>
        <location evidence="1">Cell membrane</location>
        <topology evidence="1">Multi-pass membrane protein</topology>
    </subcellularLocation>
</comment>